<name>A0A1F8GU79_9BACT</name>
<dbReference type="EMBL" id="MGKP01000011">
    <property type="protein sequence ID" value="OGN28985.1"/>
    <property type="molecule type" value="Genomic_DNA"/>
</dbReference>
<dbReference type="AlphaFoldDB" id="A0A1F8GU79"/>
<evidence type="ECO:0000313" key="2">
    <source>
        <dbReference type="EMBL" id="OGN28985.1"/>
    </source>
</evidence>
<evidence type="ECO:0000313" key="3">
    <source>
        <dbReference type="Proteomes" id="UP000179047"/>
    </source>
</evidence>
<reference evidence="2 3" key="1">
    <citation type="journal article" date="2016" name="Nat. Commun.">
        <title>Thousands of microbial genomes shed light on interconnected biogeochemical processes in an aquifer system.</title>
        <authorList>
            <person name="Anantharaman K."/>
            <person name="Brown C.T."/>
            <person name="Hug L.A."/>
            <person name="Sharon I."/>
            <person name="Castelle C.J."/>
            <person name="Probst A.J."/>
            <person name="Thomas B.C."/>
            <person name="Singh A."/>
            <person name="Wilkins M.J."/>
            <person name="Karaoz U."/>
            <person name="Brodie E.L."/>
            <person name="Williams K.H."/>
            <person name="Hubbard S.S."/>
            <person name="Banfield J.F."/>
        </authorList>
    </citation>
    <scope>NUCLEOTIDE SEQUENCE [LARGE SCALE GENOMIC DNA]</scope>
</reference>
<comment type="caution">
    <text evidence="2">The sequence shown here is derived from an EMBL/GenBank/DDBJ whole genome shotgun (WGS) entry which is preliminary data.</text>
</comment>
<proteinExistence type="predicted"/>
<sequence>MENKNKTTELTADNPTFANRTVEQVGTLGVLLPLARPLENGDETDTVGVMLEIVTNTTIAEKLECVFKLVCIVDPYRDRVDGIPLTRVADQFGEQALAPKFKPIRIFTELEAGIPEVIERDIDDPLANVDLVGIGDIRVHRPEFRDRMVGLAGDTDQRIARLDGVHRRRSERRHQQEKADENADDGGAHGNPPQSPRDRAVMLAYQYKK</sequence>
<evidence type="ECO:0000256" key="1">
    <source>
        <dbReference type="SAM" id="MobiDB-lite"/>
    </source>
</evidence>
<feature type="region of interest" description="Disordered" evidence="1">
    <location>
        <begin position="164"/>
        <end position="199"/>
    </location>
</feature>
<organism evidence="2 3">
    <name type="scientific">Candidatus Yanofskybacteria bacterium RIFCSPLOWO2_01_FULL_49_25</name>
    <dbReference type="NCBI Taxonomy" id="1802701"/>
    <lineage>
        <taxon>Bacteria</taxon>
        <taxon>Candidatus Yanofskyibacteriota</taxon>
    </lineage>
</organism>
<gene>
    <name evidence="2" type="ORF">A3A33_01830</name>
</gene>
<accession>A0A1F8GU79</accession>
<protein>
    <submittedName>
        <fullName evidence="2">Uncharacterized protein</fullName>
    </submittedName>
</protein>
<dbReference type="Proteomes" id="UP000179047">
    <property type="component" value="Unassembled WGS sequence"/>
</dbReference>